<evidence type="ECO:0000313" key="4">
    <source>
        <dbReference type="Proteomes" id="UP000490386"/>
    </source>
</evidence>
<dbReference type="EMBL" id="WBJX01000002">
    <property type="protein sequence ID" value="KAB1638045.1"/>
    <property type="molecule type" value="Genomic_DNA"/>
</dbReference>
<accession>A0A7J5B377</accession>
<proteinExistence type="inferred from homology"/>
<name>A0A7J5B377_9MICO</name>
<organism evidence="3 4">
    <name type="scientific">Pseudoclavibacter terrae</name>
    <dbReference type="NCBI Taxonomy" id="1530195"/>
    <lineage>
        <taxon>Bacteria</taxon>
        <taxon>Bacillati</taxon>
        <taxon>Actinomycetota</taxon>
        <taxon>Actinomycetes</taxon>
        <taxon>Micrococcales</taxon>
        <taxon>Microbacteriaceae</taxon>
        <taxon>Pseudoclavibacter</taxon>
    </lineage>
</organism>
<dbReference type="Proteomes" id="UP000490386">
    <property type="component" value="Unassembled WGS sequence"/>
</dbReference>
<comment type="similarity">
    <text evidence="1">Belongs to the AHA1 family.</text>
</comment>
<comment type="caution">
    <text evidence="3">The sequence shown here is derived from an EMBL/GenBank/DDBJ whole genome shotgun (WGS) entry which is preliminary data.</text>
</comment>
<evidence type="ECO:0000256" key="1">
    <source>
        <dbReference type="ARBA" id="ARBA00006817"/>
    </source>
</evidence>
<dbReference type="OrthoDB" id="5185819at2"/>
<keyword evidence="4" id="KW-1185">Reference proteome</keyword>
<dbReference type="SUPFAM" id="SSF55961">
    <property type="entry name" value="Bet v1-like"/>
    <property type="match status" value="1"/>
</dbReference>
<dbReference type="Pfam" id="PF08327">
    <property type="entry name" value="AHSA1"/>
    <property type="match status" value="1"/>
</dbReference>
<evidence type="ECO:0000313" key="3">
    <source>
        <dbReference type="EMBL" id="KAB1638045.1"/>
    </source>
</evidence>
<dbReference type="CDD" id="cd07826">
    <property type="entry name" value="SRPBCC_CalC_Aha1-like_9"/>
    <property type="match status" value="1"/>
</dbReference>
<feature type="domain" description="Activator of Hsp90 ATPase homologue 1/2-like C-terminal" evidence="2">
    <location>
        <begin position="27"/>
        <end position="159"/>
    </location>
</feature>
<protein>
    <submittedName>
        <fullName evidence="3">SRPBCC family protein</fullName>
    </submittedName>
</protein>
<dbReference type="RefSeq" id="WP_151423148.1">
    <property type="nucleotide sequence ID" value="NZ_CANKVH010000001.1"/>
</dbReference>
<dbReference type="AlphaFoldDB" id="A0A7J5B377"/>
<dbReference type="InterPro" id="IPR013538">
    <property type="entry name" value="ASHA1/2-like_C"/>
</dbReference>
<evidence type="ECO:0000259" key="2">
    <source>
        <dbReference type="Pfam" id="PF08327"/>
    </source>
</evidence>
<gene>
    <name evidence="3" type="ORF">F8O03_06405</name>
</gene>
<dbReference type="InterPro" id="IPR023393">
    <property type="entry name" value="START-like_dom_sf"/>
</dbReference>
<dbReference type="Gene3D" id="3.30.530.20">
    <property type="match status" value="1"/>
</dbReference>
<sequence>MSTTSAKDTVVTVGEDLPNITVVREFDATPERVFFAFVDPDLFTKWVGPHEVSTTIDHWNAVTGGAYRWVNLQGGEEIASFFGSFHEIRENERIVQTQTFEMIPDGVLLETIAFEPLEGGRTRVTSTSLLESFQMRDGLVASGMEHGVRDGYEKLDALLAA</sequence>
<reference evidence="3 4" key="1">
    <citation type="submission" date="2019-09" db="EMBL/GenBank/DDBJ databases">
        <title>Phylogeny of genus Pseudoclavibacter and closely related genus.</title>
        <authorList>
            <person name="Li Y."/>
        </authorList>
    </citation>
    <scope>NUCLEOTIDE SEQUENCE [LARGE SCALE GENOMIC DNA]</scope>
    <source>
        <strain evidence="3 4">THG-MD12</strain>
    </source>
</reference>